<proteinExistence type="predicted"/>
<feature type="compositionally biased region" description="Basic and acidic residues" evidence="1">
    <location>
        <begin position="103"/>
        <end position="114"/>
    </location>
</feature>
<accession>A0AAN6TXL9</accession>
<feature type="non-terminal residue" evidence="3">
    <location>
        <position position="1"/>
    </location>
</feature>
<keyword evidence="4" id="KW-1185">Reference proteome</keyword>
<reference evidence="3" key="1">
    <citation type="journal article" date="2023" name="Mol. Phylogenet. Evol.">
        <title>Genome-scale phylogeny and comparative genomics of the fungal order Sordariales.</title>
        <authorList>
            <person name="Hensen N."/>
            <person name="Bonometti L."/>
            <person name="Westerberg I."/>
            <person name="Brannstrom I.O."/>
            <person name="Guillou S."/>
            <person name="Cros-Aarteil S."/>
            <person name="Calhoun S."/>
            <person name="Haridas S."/>
            <person name="Kuo A."/>
            <person name="Mondo S."/>
            <person name="Pangilinan J."/>
            <person name="Riley R."/>
            <person name="LaButti K."/>
            <person name="Andreopoulos B."/>
            <person name="Lipzen A."/>
            <person name="Chen C."/>
            <person name="Yan M."/>
            <person name="Daum C."/>
            <person name="Ng V."/>
            <person name="Clum A."/>
            <person name="Steindorff A."/>
            <person name="Ohm R.A."/>
            <person name="Martin F."/>
            <person name="Silar P."/>
            <person name="Natvig D.O."/>
            <person name="Lalanne C."/>
            <person name="Gautier V."/>
            <person name="Ament-Velasquez S.L."/>
            <person name="Kruys A."/>
            <person name="Hutchinson M.I."/>
            <person name="Powell A.J."/>
            <person name="Barry K."/>
            <person name="Miller A.N."/>
            <person name="Grigoriev I.V."/>
            <person name="Debuchy R."/>
            <person name="Gladieux P."/>
            <person name="Hiltunen Thoren M."/>
            <person name="Johannesson H."/>
        </authorList>
    </citation>
    <scope>NUCLEOTIDE SEQUENCE</scope>
    <source>
        <strain evidence="3">CBS 731.68</strain>
    </source>
</reference>
<evidence type="ECO:0000259" key="2">
    <source>
        <dbReference type="Pfam" id="PF11976"/>
    </source>
</evidence>
<feature type="compositionally biased region" description="Polar residues" evidence="1">
    <location>
        <begin position="176"/>
        <end position="196"/>
    </location>
</feature>
<evidence type="ECO:0000256" key="1">
    <source>
        <dbReference type="SAM" id="MobiDB-lite"/>
    </source>
</evidence>
<feature type="domain" description="Rad60/SUMO-like" evidence="2">
    <location>
        <begin position="397"/>
        <end position="463"/>
    </location>
</feature>
<dbReference type="AlphaFoldDB" id="A0AAN6TXL9"/>
<feature type="compositionally biased region" description="Basic residues" evidence="1">
    <location>
        <begin position="13"/>
        <end position="25"/>
    </location>
</feature>
<evidence type="ECO:0000313" key="3">
    <source>
        <dbReference type="EMBL" id="KAK4121711.1"/>
    </source>
</evidence>
<reference evidence="3" key="2">
    <citation type="submission" date="2023-05" db="EMBL/GenBank/DDBJ databases">
        <authorList>
            <consortium name="Lawrence Berkeley National Laboratory"/>
            <person name="Steindorff A."/>
            <person name="Hensen N."/>
            <person name="Bonometti L."/>
            <person name="Westerberg I."/>
            <person name="Brannstrom I.O."/>
            <person name="Guillou S."/>
            <person name="Cros-Aarteil S."/>
            <person name="Calhoun S."/>
            <person name="Haridas S."/>
            <person name="Kuo A."/>
            <person name="Mondo S."/>
            <person name="Pangilinan J."/>
            <person name="Riley R."/>
            <person name="Labutti K."/>
            <person name="Andreopoulos B."/>
            <person name="Lipzen A."/>
            <person name="Chen C."/>
            <person name="Yanf M."/>
            <person name="Daum C."/>
            <person name="Ng V."/>
            <person name="Clum A."/>
            <person name="Ohm R."/>
            <person name="Martin F."/>
            <person name="Silar P."/>
            <person name="Natvig D."/>
            <person name="Lalanne C."/>
            <person name="Gautier V."/>
            <person name="Ament-Velasquez S.L."/>
            <person name="Kruys A."/>
            <person name="Hutchinson M.I."/>
            <person name="Powell A.J."/>
            <person name="Barry K."/>
            <person name="Miller A.N."/>
            <person name="Grigoriev I.V."/>
            <person name="Debuchy R."/>
            <person name="Gladieux P."/>
            <person name="Thoren M.H."/>
            <person name="Johannesson H."/>
        </authorList>
    </citation>
    <scope>NUCLEOTIDE SEQUENCE</scope>
    <source>
        <strain evidence="3">CBS 731.68</strain>
    </source>
</reference>
<feature type="compositionally biased region" description="Low complexity" evidence="1">
    <location>
        <begin position="204"/>
        <end position="221"/>
    </location>
</feature>
<dbReference type="InterPro" id="IPR029071">
    <property type="entry name" value="Ubiquitin-like_domsf"/>
</dbReference>
<dbReference type="Proteomes" id="UP001302602">
    <property type="component" value="Unassembled WGS sequence"/>
</dbReference>
<comment type="caution">
    <text evidence="3">The sequence shown here is derived from an EMBL/GenBank/DDBJ whole genome shotgun (WGS) entry which is preliminary data.</text>
</comment>
<protein>
    <recommendedName>
        <fullName evidence="2">Rad60/SUMO-like domain-containing protein</fullName>
    </recommendedName>
</protein>
<gene>
    <name evidence="3" type="ORF">N657DRAFT_577231</name>
</gene>
<feature type="region of interest" description="Disordered" evidence="1">
    <location>
        <begin position="1"/>
        <end position="225"/>
    </location>
</feature>
<dbReference type="Pfam" id="PF11976">
    <property type="entry name" value="Rad60-SLD"/>
    <property type="match status" value="1"/>
</dbReference>
<evidence type="ECO:0000313" key="4">
    <source>
        <dbReference type="Proteomes" id="UP001302602"/>
    </source>
</evidence>
<dbReference type="EMBL" id="MU853233">
    <property type="protein sequence ID" value="KAK4121711.1"/>
    <property type="molecule type" value="Genomic_DNA"/>
</dbReference>
<name>A0AAN6TXL9_9PEZI</name>
<dbReference type="Gene3D" id="3.10.20.90">
    <property type="entry name" value="Phosphatidylinositol 3-kinase Catalytic Subunit, Chain A, domain 1"/>
    <property type="match status" value="1"/>
</dbReference>
<sequence>ATMAQDEQAAPAPKRRALPFKRTVARKQQAVTNTRDNEEDNDLDLFRHSKEVFPEILREVQEAEEEQQHDRKRRRTSASPSHGTHSSRKQSIVLDGSDDDLIMDVKGKGKEVIPARRPFTPVKPAAAGPRTPGPTPITPASQRAASRNPVGSPEHPVAIIDSDSDDDSSPLAVASPFQTKKTTKPATLPQSGSSSPIEILPTNPSLSPSKPTTATTTPTPTQNDDDEFSEWVAKARAIQAAQSQEAVVQVIISSPLAGGANKPLMAKLRLNQGVQLLLRVWIAQNCAAGITIPDDVAERLFLTWKGNKIYGHSTLASLGVAVDAQGNLKGGLRGGEGYLRGGIHLEVWTEEAYAEYLANRGKERAMMLGDAGEDGVDGGVAGESGGEETAPPKKKGIRIVLKAKDHEPLKLTAREETNVEALIEAFRTQRNIGPEFEVAIWFDGEKLDAEALVTDIDVDPDEANQLEVHIKKIGR</sequence>
<dbReference type="RefSeq" id="XP_062645482.1">
    <property type="nucleotide sequence ID" value="XM_062789239.1"/>
</dbReference>
<organism evidence="3 4">
    <name type="scientific">Parathielavia appendiculata</name>
    <dbReference type="NCBI Taxonomy" id="2587402"/>
    <lineage>
        <taxon>Eukaryota</taxon>
        <taxon>Fungi</taxon>
        <taxon>Dikarya</taxon>
        <taxon>Ascomycota</taxon>
        <taxon>Pezizomycotina</taxon>
        <taxon>Sordariomycetes</taxon>
        <taxon>Sordariomycetidae</taxon>
        <taxon>Sordariales</taxon>
        <taxon>Chaetomiaceae</taxon>
        <taxon>Parathielavia</taxon>
    </lineage>
</organism>
<dbReference type="SUPFAM" id="SSF54236">
    <property type="entry name" value="Ubiquitin-like"/>
    <property type="match status" value="1"/>
</dbReference>
<feature type="compositionally biased region" description="Basic and acidic residues" evidence="1">
    <location>
        <begin position="44"/>
        <end position="69"/>
    </location>
</feature>
<dbReference type="GeneID" id="87826009"/>
<dbReference type="InterPro" id="IPR022617">
    <property type="entry name" value="Rad60/SUMO-like_dom"/>
</dbReference>